<accession>A0A183IGQ4</accession>
<evidence type="ECO:0000313" key="2">
    <source>
        <dbReference type="EMBL" id="VDO98965.1"/>
    </source>
</evidence>
<dbReference type="WBParaSite" id="SBAD_0000293101-mRNA-1">
    <property type="protein sequence ID" value="SBAD_0000293101-mRNA-1"/>
    <property type="gene ID" value="SBAD_0000293101"/>
</dbReference>
<reference evidence="2 3" key="2">
    <citation type="submission" date="2018-11" db="EMBL/GenBank/DDBJ databases">
        <authorList>
            <consortium name="Pathogen Informatics"/>
        </authorList>
    </citation>
    <scope>NUCLEOTIDE SEQUENCE [LARGE SCALE GENOMIC DNA]</scope>
</reference>
<evidence type="ECO:0000256" key="1">
    <source>
        <dbReference type="SAM" id="MobiDB-lite"/>
    </source>
</evidence>
<organism evidence="4">
    <name type="scientific">Soboliphyme baturini</name>
    <dbReference type="NCBI Taxonomy" id="241478"/>
    <lineage>
        <taxon>Eukaryota</taxon>
        <taxon>Metazoa</taxon>
        <taxon>Ecdysozoa</taxon>
        <taxon>Nematoda</taxon>
        <taxon>Enoplea</taxon>
        <taxon>Dorylaimia</taxon>
        <taxon>Dioctophymatida</taxon>
        <taxon>Dioctophymatoidea</taxon>
        <taxon>Soboliphymatidae</taxon>
        <taxon>Soboliphyme</taxon>
    </lineage>
</organism>
<feature type="compositionally biased region" description="Gly residues" evidence="1">
    <location>
        <begin position="81"/>
        <end position="97"/>
    </location>
</feature>
<keyword evidence="3" id="KW-1185">Reference proteome</keyword>
<reference evidence="4" key="1">
    <citation type="submission" date="2016-06" db="UniProtKB">
        <authorList>
            <consortium name="WormBaseParasite"/>
        </authorList>
    </citation>
    <scope>IDENTIFICATION</scope>
</reference>
<gene>
    <name evidence="2" type="ORF">SBAD_LOCUS2799</name>
</gene>
<evidence type="ECO:0000313" key="4">
    <source>
        <dbReference type="WBParaSite" id="SBAD_0000293101-mRNA-1"/>
    </source>
</evidence>
<dbReference type="Proteomes" id="UP000270296">
    <property type="component" value="Unassembled WGS sequence"/>
</dbReference>
<name>A0A183IGQ4_9BILA</name>
<dbReference type="AlphaFoldDB" id="A0A183IGQ4"/>
<evidence type="ECO:0000313" key="3">
    <source>
        <dbReference type="Proteomes" id="UP000270296"/>
    </source>
</evidence>
<dbReference type="EMBL" id="UZAM01007410">
    <property type="protein sequence ID" value="VDO98965.1"/>
    <property type="molecule type" value="Genomic_DNA"/>
</dbReference>
<proteinExistence type="predicted"/>
<feature type="region of interest" description="Disordered" evidence="1">
    <location>
        <begin position="68"/>
        <end position="97"/>
    </location>
</feature>
<sequence>MLSLVVVLRRSEAGQRLTSQQRKGEVCFTTPRFKSRKAEAVLLAGYSSVSSFETSVDRAVNRPMSMKKEGIQTRKRKTKGEGGCGGGSGRKGGSGVNSDCGGGGRGGCVNMSGGGGGGGGGSGAKAAAALGESWFVLDADSDFGKTAFCAEMRNGNGNAFLFENLHNDALANELAFHQRILPLSAAGLDPCHITSSNMAAAAAIRFRGLELPPPGAAAAASSSWTVAGNHQAPLPSLSSTIALTPPEQLSPSQLITSYHHNAPSMASVRSTGMTGCGTLGSTMSTVSFGGGNCGGGGGNALALFLNAVDPTTSVNVKDLQQHQHQHQHQPQHQHQNSCVTVVWRRIQLFENSSSSLTNDNQIPRPVHSIRVLPYSTSRPTVSSGDQPLPAPAYDSFRLLLFLTVRDRLPCRTEACVEELSNRRLRVRLRIDFTKFHFRQSHRFHEVDATPACRSNSPIIKRPTNGRSPPHVTSVSFLAFARVASRRSVRGIAAAVPIVILTTLL</sequence>
<protein>
    <submittedName>
        <fullName evidence="2 4">Uncharacterized protein</fullName>
    </submittedName>
</protein>